<dbReference type="FunFam" id="3.90.76.10:FF:000001">
    <property type="entry name" value="Oligopeptide ABC transporter substrate-binding protein"/>
    <property type="match status" value="1"/>
</dbReference>
<dbReference type="RefSeq" id="WP_112115510.1">
    <property type="nucleotide sequence ID" value="NZ_PRKZ01000004.1"/>
</dbReference>
<feature type="signal peptide" evidence="5">
    <location>
        <begin position="1"/>
        <end position="36"/>
    </location>
</feature>
<dbReference type="InterPro" id="IPR039424">
    <property type="entry name" value="SBP_5"/>
</dbReference>
<dbReference type="PIRSF" id="PIRSF002741">
    <property type="entry name" value="MppA"/>
    <property type="match status" value="1"/>
</dbReference>
<accession>A0A329TM32</accession>
<dbReference type="Gene3D" id="3.90.76.10">
    <property type="entry name" value="Dipeptide-binding Protein, Domain 1"/>
    <property type="match status" value="1"/>
</dbReference>
<organism evidence="7 8">
    <name type="scientific">Faecalibacterium prausnitzii</name>
    <dbReference type="NCBI Taxonomy" id="853"/>
    <lineage>
        <taxon>Bacteria</taxon>
        <taxon>Bacillati</taxon>
        <taxon>Bacillota</taxon>
        <taxon>Clostridia</taxon>
        <taxon>Eubacteriales</taxon>
        <taxon>Oscillospiraceae</taxon>
        <taxon>Faecalibacterium</taxon>
    </lineage>
</organism>
<evidence type="ECO:0000259" key="6">
    <source>
        <dbReference type="Pfam" id="PF00496"/>
    </source>
</evidence>
<keyword evidence="3" id="KW-0813">Transport</keyword>
<dbReference type="GO" id="GO:1904680">
    <property type="term" value="F:peptide transmembrane transporter activity"/>
    <property type="evidence" value="ECO:0007669"/>
    <property type="project" value="TreeGrafter"/>
</dbReference>
<comment type="subcellular location">
    <subcellularLocation>
        <location evidence="1">Cell envelope</location>
    </subcellularLocation>
</comment>
<sequence>MRFDRRISRRSFLAAAGVSAAALALTACGGSSSSTAAASTAASGASSAAAGTAAGGTLNVMLETEVQSLDPQVATDGTSFEVIADYTDGLMQMDTDGSAVPAIAETYDISEDGKTYTFHLRDAKWSNGDAVTAADFVFGWHRAVDPATASEYSYMLSDIGQVVNAAEIIAGEKPVTDLGVTAVDDKTLEVQLNVPVSYFLSLMYFPTFYPVNEAFYNTCADTFGTSPDTVLSNGAFILTDYQPAATAFELAKNPDYYDADSISLDGLAYQVIKDSQQALMSYQTGALDMTLLNGEQVDQVKDDPEFTSVGAGYLWYISPNVNGVPDLANLNLRKAMTFALDRDAITGDVLKDGSTPAYTAVPAQFATGPDGSDFSADQTKFADSCAYDPDKAKEFYEAAKAELGKDSFTFDLVVDADDAPQKVAQVVKEQLETTLEGLTVNLTVEPKKQRVQDLQDGNFQLGLTRWGPDYADPMTYLGMWVTGNSNNYGLWSDADYDAIIAECTTGDLCTDPEGRWAAMYDAEAIVLDQVVIFPLYGQCNAEMISSAVKGVEHHPCALNRVYKRTTKSV</sequence>
<dbReference type="Gene3D" id="3.10.105.10">
    <property type="entry name" value="Dipeptide-binding Protein, Domain 3"/>
    <property type="match status" value="1"/>
</dbReference>
<evidence type="ECO:0000256" key="4">
    <source>
        <dbReference type="ARBA" id="ARBA00022729"/>
    </source>
</evidence>
<gene>
    <name evidence="7" type="ORF">C4N25_07225</name>
</gene>
<dbReference type="FunFam" id="3.10.105.10:FF:000001">
    <property type="entry name" value="Oligopeptide ABC transporter, oligopeptide-binding protein"/>
    <property type="match status" value="1"/>
</dbReference>
<dbReference type="PROSITE" id="PS51318">
    <property type="entry name" value="TAT"/>
    <property type="match status" value="1"/>
</dbReference>
<evidence type="ECO:0000313" key="7">
    <source>
        <dbReference type="EMBL" id="RAW49973.1"/>
    </source>
</evidence>
<reference evidence="7 8" key="1">
    <citation type="submission" date="2018-02" db="EMBL/GenBank/DDBJ databases">
        <title>Complete genome sequencing of Faecalibacterium prausnitzii strains isolated from the human gut.</title>
        <authorList>
            <person name="Fitzgerald B.C."/>
            <person name="Shkoporov A.N."/>
            <person name="Ross P.R."/>
            <person name="Hill C."/>
        </authorList>
    </citation>
    <scope>NUCLEOTIDE SEQUENCE [LARGE SCALE GENOMIC DNA]</scope>
    <source>
        <strain evidence="7 8">APC942/8-14-2</strain>
    </source>
</reference>
<dbReference type="Gene3D" id="3.40.190.10">
    <property type="entry name" value="Periplasmic binding protein-like II"/>
    <property type="match status" value="1"/>
</dbReference>
<dbReference type="PANTHER" id="PTHR30290">
    <property type="entry name" value="PERIPLASMIC BINDING COMPONENT OF ABC TRANSPORTER"/>
    <property type="match status" value="1"/>
</dbReference>
<evidence type="ECO:0000256" key="2">
    <source>
        <dbReference type="ARBA" id="ARBA00005695"/>
    </source>
</evidence>
<dbReference type="InterPro" id="IPR006311">
    <property type="entry name" value="TAT_signal"/>
</dbReference>
<dbReference type="GO" id="GO:0043190">
    <property type="term" value="C:ATP-binding cassette (ABC) transporter complex"/>
    <property type="evidence" value="ECO:0007669"/>
    <property type="project" value="InterPro"/>
</dbReference>
<feature type="domain" description="Solute-binding protein family 5" evidence="6">
    <location>
        <begin position="100"/>
        <end position="487"/>
    </location>
</feature>
<comment type="caution">
    <text evidence="7">The sequence shown here is derived from an EMBL/GenBank/DDBJ whole genome shotgun (WGS) entry which is preliminary data.</text>
</comment>
<dbReference type="EMBL" id="PRKZ01000004">
    <property type="protein sequence ID" value="RAW49973.1"/>
    <property type="molecule type" value="Genomic_DNA"/>
</dbReference>
<evidence type="ECO:0000256" key="5">
    <source>
        <dbReference type="SAM" id="SignalP"/>
    </source>
</evidence>
<dbReference type="PROSITE" id="PS51257">
    <property type="entry name" value="PROKAR_LIPOPROTEIN"/>
    <property type="match status" value="1"/>
</dbReference>
<dbReference type="SUPFAM" id="SSF53850">
    <property type="entry name" value="Periplasmic binding protein-like II"/>
    <property type="match status" value="1"/>
</dbReference>
<dbReference type="CDD" id="cd08504">
    <property type="entry name" value="PBP2_OppA"/>
    <property type="match status" value="1"/>
</dbReference>
<name>A0A329TM32_9FIRM</name>
<evidence type="ECO:0000256" key="1">
    <source>
        <dbReference type="ARBA" id="ARBA00004196"/>
    </source>
</evidence>
<feature type="chain" id="PRO_5038967381" evidence="5">
    <location>
        <begin position="37"/>
        <end position="569"/>
    </location>
</feature>
<dbReference type="Pfam" id="PF00496">
    <property type="entry name" value="SBP_bac_5"/>
    <property type="match status" value="1"/>
</dbReference>
<keyword evidence="4 5" id="KW-0732">Signal</keyword>
<dbReference type="GO" id="GO:0030288">
    <property type="term" value="C:outer membrane-bounded periplasmic space"/>
    <property type="evidence" value="ECO:0007669"/>
    <property type="project" value="UniProtKB-ARBA"/>
</dbReference>
<dbReference type="AlphaFoldDB" id="A0A329TM32"/>
<dbReference type="PANTHER" id="PTHR30290:SF10">
    <property type="entry name" value="PERIPLASMIC OLIGOPEPTIDE-BINDING PROTEIN-RELATED"/>
    <property type="match status" value="1"/>
</dbReference>
<dbReference type="Proteomes" id="UP000251634">
    <property type="component" value="Unassembled WGS sequence"/>
</dbReference>
<proteinExistence type="inferred from homology"/>
<dbReference type="InterPro" id="IPR000914">
    <property type="entry name" value="SBP_5_dom"/>
</dbReference>
<comment type="similarity">
    <text evidence="2">Belongs to the bacterial solute-binding protein 5 family.</text>
</comment>
<evidence type="ECO:0000256" key="3">
    <source>
        <dbReference type="ARBA" id="ARBA00022448"/>
    </source>
</evidence>
<dbReference type="InterPro" id="IPR030678">
    <property type="entry name" value="Peptide/Ni-bd"/>
</dbReference>
<protein>
    <submittedName>
        <fullName evidence="7">Peptide ABC transporter substrate-binding protein</fullName>
    </submittedName>
</protein>
<dbReference type="GO" id="GO:0015833">
    <property type="term" value="P:peptide transport"/>
    <property type="evidence" value="ECO:0007669"/>
    <property type="project" value="TreeGrafter"/>
</dbReference>
<evidence type="ECO:0000313" key="8">
    <source>
        <dbReference type="Proteomes" id="UP000251634"/>
    </source>
</evidence>